<feature type="non-terminal residue" evidence="7">
    <location>
        <position position="76"/>
    </location>
</feature>
<dbReference type="Pfam" id="PF00724">
    <property type="entry name" value="Oxidored_FMN"/>
    <property type="match status" value="1"/>
</dbReference>
<evidence type="ECO:0000256" key="2">
    <source>
        <dbReference type="ARBA" id="ARBA00005979"/>
    </source>
</evidence>
<dbReference type="InterPro" id="IPR013785">
    <property type="entry name" value="Aldolase_TIM"/>
</dbReference>
<proteinExistence type="inferred from homology"/>
<keyword evidence="3" id="KW-0285">Flavoprotein</keyword>
<keyword evidence="5" id="KW-0521">NADP</keyword>
<dbReference type="SUPFAM" id="SSF51395">
    <property type="entry name" value="FMN-linked oxidoreductases"/>
    <property type="match status" value="1"/>
</dbReference>
<dbReference type="GO" id="GO:0016491">
    <property type="term" value="F:oxidoreductase activity"/>
    <property type="evidence" value="ECO:0007669"/>
    <property type="project" value="InterPro"/>
</dbReference>
<gene>
    <name evidence="7" type="primary">OPR2_3</name>
    <name evidence="7" type="ORF">Tsubulata_027271</name>
</gene>
<comment type="similarity">
    <text evidence="2">Belongs to the NADH:flavin oxidoreductase/NADH oxidase family.</text>
</comment>
<dbReference type="PANTHER" id="PTHR22893">
    <property type="entry name" value="NADH OXIDOREDUCTASE-RELATED"/>
    <property type="match status" value="1"/>
</dbReference>
<keyword evidence="8" id="KW-1185">Reference proteome</keyword>
<dbReference type="Proteomes" id="UP001141552">
    <property type="component" value="Unassembled WGS sequence"/>
</dbReference>
<evidence type="ECO:0000256" key="5">
    <source>
        <dbReference type="ARBA" id="ARBA00022857"/>
    </source>
</evidence>
<dbReference type="InterPro" id="IPR001155">
    <property type="entry name" value="OxRdtase_FMN_N"/>
</dbReference>
<dbReference type="Gene3D" id="3.20.20.70">
    <property type="entry name" value="Aldolase class I"/>
    <property type="match status" value="1"/>
</dbReference>
<comment type="caution">
    <text evidence="7">The sequence shown here is derived from an EMBL/GenBank/DDBJ whole genome shotgun (WGS) entry which is preliminary data.</text>
</comment>
<keyword evidence="4" id="KW-0288">FMN</keyword>
<reference evidence="7" key="2">
    <citation type="journal article" date="2023" name="Plants (Basel)">
        <title>Annotation of the Turnera subulata (Passifloraceae) Draft Genome Reveals the S-Locus Evolved after the Divergence of Turneroideae from Passifloroideae in a Stepwise Manner.</title>
        <authorList>
            <person name="Henning P.M."/>
            <person name="Roalson E.H."/>
            <person name="Mir W."/>
            <person name="McCubbin A.G."/>
            <person name="Shore J.S."/>
        </authorList>
    </citation>
    <scope>NUCLEOTIDE SEQUENCE</scope>
    <source>
        <strain evidence="7">F60SS</strain>
    </source>
</reference>
<evidence type="ECO:0000313" key="8">
    <source>
        <dbReference type="Proteomes" id="UP001141552"/>
    </source>
</evidence>
<evidence type="ECO:0000256" key="4">
    <source>
        <dbReference type="ARBA" id="ARBA00022643"/>
    </source>
</evidence>
<evidence type="ECO:0000256" key="1">
    <source>
        <dbReference type="ARBA" id="ARBA00001917"/>
    </source>
</evidence>
<dbReference type="GO" id="GO:0010181">
    <property type="term" value="F:FMN binding"/>
    <property type="evidence" value="ECO:0007669"/>
    <property type="project" value="InterPro"/>
</dbReference>
<protein>
    <submittedName>
        <fullName evidence="7">12-oxophytodienoate reductase 2</fullName>
    </submittedName>
</protein>
<evidence type="ECO:0000313" key="7">
    <source>
        <dbReference type="EMBL" id="KAJ4841201.1"/>
    </source>
</evidence>
<dbReference type="EMBL" id="JAKUCV010002859">
    <property type="protein sequence ID" value="KAJ4841201.1"/>
    <property type="molecule type" value="Genomic_DNA"/>
</dbReference>
<comment type="cofactor">
    <cofactor evidence="1">
        <name>FMN</name>
        <dbReference type="ChEBI" id="CHEBI:58210"/>
    </cofactor>
</comment>
<accession>A0A9Q0JFY4</accession>
<dbReference type="AlphaFoldDB" id="A0A9Q0JFY4"/>
<evidence type="ECO:0000256" key="3">
    <source>
        <dbReference type="ARBA" id="ARBA00022630"/>
    </source>
</evidence>
<dbReference type="InterPro" id="IPR045247">
    <property type="entry name" value="Oye-like"/>
</dbReference>
<evidence type="ECO:0000259" key="6">
    <source>
        <dbReference type="Pfam" id="PF00724"/>
    </source>
</evidence>
<dbReference type="PANTHER" id="PTHR22893:SF91">
    <property type="entry name" value="NADPH DEHYDROGENASE 2-RELATED"/>
    <property type="match status" value="1"/>
</dbReference>
<organism evidence="7 8">
    <name type="scientific">Turnera subulata</name>
    <dbReference type="NCBI Taxonomy" id="218843"/>
    <lineage>
        <taxon>Eukaryota</taxon>
        <taxon>Viridiplantae</taxon>
        <taxon>Streptophyta</taxon>
        <taxon>Embryophyta</taxon>
        <taxon>Tracheophyta</taxon>
        <taxon>Spermatophyta</taxon>
        <taxon>Magnoliopsida</taxon>
        <taxon>eudicotyledons</taxon>
        <taxon>Gunneridae</taxon>
        <taxon>Pentapetalae</taxon>
        <taxon>rosids</taxon>
        <taxon>fabids</taxon>
        <taxon>Malpighiales</taxon>
        <taxon>Passifloraceae</taxon>
        <taxon>Turnera</taxon>
    </lineage>
</organism>
<name>A0A9Q0JFY4_9ROSI</name>
<sequence length="76" mass="8090">FCSVTDDEFSGNKESSGGYKMGKFNLSHRVVLAPLTRSRSLNAVPQPHAIKYYSERTSPGGLLIAEASGVSDTAQG</sequence>
<feature type="domain" description="NADH:flavin oxidoreductase/NADH oxidase N-terminal" evidence="6">
    <location>
        <begin position="20"/>
        <end position="75"/>
    </location>
</feature>
<dbReference type="OrthoDB" id="1663137at2759"/>
<reference evidence="7" key="1">
    <citation type="submission" date="2022-02" db="EMBL/GenBank/DDBJ databases">
        <authorList>
            <person name="Henning P.M."/>
            <person name="McCubbin A.G."/>
            <person name="Shore J.S."/>
        </authorList>
    </citation>
    <scope>NUCLEOTIDE SEQUENCE</scope>
    <source>
        <strain evidence="7">F60SS</strain>
        <tissue evidence="7">Leaves</tissue>
    </source>
</reference>